<comment type="function">
    <text evidence="6">Catalyzes the GTP-dependent phosphorylation of 5-hydroxy-L-lysine.</text>
</comment>
<dbReference type="PANTHER" id="PTHR21064:SF1">
    <property type="entry name" value="HYDROXYLYSINE KINASE"/>
    <property type="match status" value="1"/>
</dbReference>
<dbReference type="EC" id="2.7.1.81" evidence="7"/>
<evidence type="ECO:0000313" key="10">
    <source>
        <dbReference type="EMBL" id="PYD70662.1"/>
    </source>
</evidence>
<dbReference type="Proteomes" id="UP000247371">
    <property type="component" value="Unassembled WGS sequence"/>
</dbReference>
<dbReference type="PANTHER" id="PTHR21064">
    <property type="entry name" value="AMINOGLYCOSIDE PHOSPHOTRANSFERASE DOMAIN-CONTAINING PROTEIN-RELATED"/>
    <property type="match status" value="1"/>
</dbReference>
<dbReference type="InterPro" id="IPR002575">
    <property type="entry name" value="Aminoglycoside_PTrfase"/>
</dbReference>
<comment type="subcellular location">
    <subcellularLocation>
        <location evidence="1">Cytoplasm</location>
    </subcellularLocation>
</comment>
<proteinExistence type="predicted"/>
<evidence type="ECO:0000256" key="2">
    <source>
        <dbReference type="ARBA" id="ARBA00022490"/>
    </source>
</evidence>
<evidence type="ECO:0000256" key="8">
    <source>
        <dbReference type="ARBA" id="ARBA00040505"/>
    </source>
</evidence>
<evidence type="ECO:0000259" key="9">
    <source>
        <dbReference type="Pfam" id="PF01636"/>
    </source>
</evidence>
<sequence length="337" mass="37503">MPEAEAGQVGLSHYGIRGTAERLSTEKDDTFRLATPDGRHYILKIANPAEPEDEIAAQVALLEHLALGAPALPVPRVIPDHGGQSLPVFTDAAGQVRRMRLMSYLAGRPLDSTDTNGPEREKVGELEAALRLALADFTHPGCNRTVLWDVRNLALLQPLLDETGNASQRAALSDAMARFLDMQPEIDQLRMQVVHNDFSRSNIIVDHDAGQFVTGVIDFGDAVHTAIAIDVSTALLNQLPPRVDDPARENIFTQGYDLLRGYLRVADLTEAEMRLLPHLVMGRIVARTLITLWRARLFPDNETYIMRNTHQGWAQLDWFLMRSPDEVSRTFVSGFQQ</sequence>
<name>A0A2V4RSS1_9PROT</name>
<dbReference type="InterPro" id="IPR011009">
    <property type="entry name" value="Kinase-like_dom_sf"/>
</dbReference>
<dbReference type="SUPFAM" id="SSF56112">
    <property type="entry name" value="Protein kinase-like (PK-like)"/>
    <property type="match status" value="1"/>
</dbReference>
<keyword evidence="4 10" id="KW-0418">Kinase</keyword>
<reference evidence="10 11" key="1">
    <citation type="submission" date="2017-07" db="EMBL/GenBank/DDBJ databases">
        <title>A draft genome sequence of Komagataeibacter swingsii LMG 22125.</title>
        <authorList>
            <person name="Skraban J."/>
            <person name="Cleenwerck I."/>
            <person name="Vandamme P."/>
            <person name="Trcek J."/>
        </authorList>
    </citation>
    <scope>NUCLEOTIDE SEQUENCE [LARGE SCALE GENOMIC DNA]</scope>
    <source>
        <strain evidence="10 11">LMG 22125</strain>
    </source>
</reference>
<evidence type="ECO:0000256" key="7">
    <source>
        <dbReference type="ARBA" id="ARBA00038873"/>
    </source>
</evidence>
<evidence type="ECO:0000256" key="3">
    <source>
        <dbReference type="ARBA" id="ARBA00022679"/>
    </source>
</evidence>
<dbReference type="Pfam" id="PF01636">
    <property type="entry name" value="APH"/>
    <property type="match status" value="1"/>
</dbReference>
<keyword evidence="3" id="KW-0808">Transferase</keyword>
<accession>A0A2V4RSS1</accession>
<comment type="caution">
    <text evidence="10">The sequence shown here is derived from an EMBL/GenBank/DDBJ whole genome shotgun (WGS) entry which is preliminary data.</text>
</comment>
<dbReference type="AlphaFoldDB" id="A0A2V4RSS1"/>
<dbReference type="Gene3D" id="3.90.1200.10">
    <property type="match status" value="1"/>
</dbReference>
<keyword evidence="11" id="KW-1185">Reference proteome</keyword>
<dbReference type="GO" id="GO:0047992">
    <property type="term" value="F:hydroxylysine kinase activity"/>
    <property type="evidence" value="ECO:0007669"/>
    <property type="project" value="UniProtKB-EC"/>
</dbReference>
<organism evidence="10 11">
    <name type="scientific">Komagataeibacter swingsii</name>
    <dbReference type="NCBI Taxonomy" id="215220"/>
    <lineage>
        <taxon>Bacteria</taxon>
        <taxon>Pseudomonadati</taxon>
        <taxon>Pseudomonadota</taxon>
        <taxon>Alphaproteobacteria</taxon>
        <taxon>Acetobacterales</taxon>
        <taxon>Acetobacteraceae</taxon>
        <taxon>Komagataeibacter</taxon>
    </lineage>
</organism>
<dbReference type="GO" id="GO:0005737">
    <property type="term" value="C:cytoplasm"/>
    <property type="evidence" value="ECO:0007669"/>
    <property type="project" value="UniProtKB-SubCell"/>
</dbReference>
<comment type="catalytic activity">
    <reaction evidence="5">
        <text>(5R)-5-hydroxy-L-lysine + GTP = (5R)-5-phosphooxy-L-lysine + GDP + H(+)</text>
        <dbReference type="Rhea" id="RHEA:19049"/>
        <dbReference type="ChEBI" id="CHEBI:15378"/>
        <dbReference type="ChEBI" id="CHEBI:37565"/>
        <dbReference type="ChEBI" id="CHEBI:57882"/>
        <dbReference type="ChEBI" id="CHEBI:58189"/>
        <dbReference type="ChEBI" id="CHEBI:58357"/>
        <dbReference type="EC" id="2.7.1.81"/>
    </reaction>
</comment>
<dbReference type="InterPro" id="IPR050249">
    <property type="entry name" value="Pseudomonas-type_ThrB"/>
</dbReference>
<evidence type="ECO:0000256" key="6">
    <source>
        <dbReference type="ARBA" id="ARBA00037368"/>
    </source>
</evidence>
<protein>
    <recommendedName>
        <fullName evidence="8">Hydroxylysine kinase</fullName>
        <ecNumber evidence="7">2.7.1.81</ecNumber>
    </recommendedName>
</protein>
<dbReference type="EMBL" id="NKUB01000003">
    <property type="protein sequence ID" value="PYD70662.1"/>
    <property type="molecule type" value="Genomic_DNA"/>
</dbReference>
<keyword evidence="2" id="KW-0963">Cytoplasm</keyword>
<feature type="domain" description="Aminoglycoside phosphotransferase" evidence="9">
    <location>
        <begin position="28"/>
        <end position="264"/>
    </location>
</feature>
<gene>
    <name evidence="10" type="ORF">CFR76_04210</name>
</gene>
<evidence type="ECO:0000256" key="5">
    <source>
        <dbReference type="ARBA" id="ARBA00036820"/>
    </source>
</evidence>
<evidence type="ECO:0000256" key="4">
    <source>
        <dbReference type="ARBA" id="ARBA00022777"/>
    </source>
</evidence>
<evidence type="ECO:0000313" key="11">
    <source>
        <dbReference type="Proteomes" id="UP000247371"/>
    </source>
</evidence>
<evidence type="ECO:0000256" key="1">
    <source>
        <dbReference type="ARBA" id="ARBA00004496"/>
    </source>
</evidence>